<proteinExistence type="inferred from homology"/>
<keyword evidence="2" id="KW-0812">Transmembrane</keyword>
<evidence type="ECO:0000256" key="1">
    <source>
        <dbReference type="ARBA" id="ARBA00006464"/>
    </source>
</evidence>
<dbReference type="GO" id="GO:0016780">
    <property type="term" value="F:phosphotransferase activity, for other substituted phosphate groups"/>
    <property type="evidence" value="ECO:0007669"/>
    <property type="project" value="TreeGrafter"/>
</dbReference>
<dbReference type="InterPro" id="IPR003362">
    <property type="entry name" value="Bact_transf"/>
</dbReference>
<protein>
    <submittedName>
        <fullName evidence="4">Sugar transferase</fullName>
    </submittedName>
</protein>
<dbReference type="EMBL" id="SMLG01000017">
    <property type="protein sequence ID" value="TDE41739.1"/>
    <property type="molecule type" value="Genomic_DNA"/>
</dbReference>
<feature type="transmembrane region" description="Helical" evidence="2">
    <location>
        <begin position="170"/>
        <end position="189"/>
    </location>
</feature>
<dbReference type="PANTHER" id="PTHR30576">
    <property type="entry name" value="COLANIC BIOSYNTHESIS UDP-GLUCOSE LIPID CARRIER TRANSFERASE"/>
    <property type="match status" value="1"/>
</dbReference>
<evidence type="ECO:0000313" key="4">
    <source>
        <dbReference type="EMBL" id="TDE41739.1"/>
    </source>
</evidence>
<name>A0A4R5F2H1_9FLAO</name>
<dbReference type="OrthoDB" id="9808602at2"/>
<keyword evidence="5" id="KW-1185">Reference proteome</keyword>
<gene>
    <name evidence="4" type="ORF">E0I26_15885</name>
</gene>
<comment type="caution">
    <text evidence="4">The sequence shown here is derived from an EMBL/GenBank/DDBJ whole genome shotgun (WGS) entry which is preliminary data.</text>
</comment>
<keyword evidence="2" id="KW-0472">Membrane</keyword>
<sequence length="195" mass="22874">MIRIFDVLMLIVLLPFIIPIFIIVSLFAFIFHGKSIFFKQKRLGIKKQQFELYKFRSMIHGAQNLGTGLYSYENDNRITPFGKFLRKSSLDEIPQIINVFKGEMSFVGPRPAVVGELEVENDLPHDTDDRFLLKPGLTGWAQIHGRDNLSWREKIIYDLEFVNASRLKRFFICIYTICFTPFYLLNFSATYEKQK</sequence>
<keyword evidence="4" id="KW-0808">Transferase</keyword>
<feature type="transmembrane region" description="Helical" evidence="2">
    <location>
        <begin position="6"/>
        <end position="31"/>
    </location>
</feature>
<organism evidence="4 5">
    <name type="scientific">Flavobacterium rhamnosiphilum</name>
    <dbReference type="NCBI Taxonomy" id="2541724"/>
    <lineage>
        <taxon>Bacteria</taxon>
        <taxon>Pseudomonadati</taxon>
        <taxon>Bacteroidota</taxon>
        <taxon>Flavobacteriia</taxon>
        <taxon>Flavobacteriales</taxon>
        <taxon>Flavobacteriaceae</taxon>
        <taxon>Flavobacterium</taxon>
    </lineage>
</organism>
<dbReference type="Proteomes" id="UP000294814">
    <property type="component" value="Unassembled WGS sequence"/>
</dbReference>
<dbReference type="PANTHER" id="PTHR30576:SF0">
    <property type="entry name" value="UNDECAPRENYL-PHOSPHATE N-ACETYLGALACTOSAMINYL 1-PHOSPHATE TRANSFERASE-RELATED"/>
    <property type="match status" value="1"/>
</dbReference>
<dbReference type="AlphaFoldDB" id="A0A4R5F2H1"/>
<dbReference type="RefSeq" id="WP_131917426.1">
    <property type="nucleotide sequence ID" value="NZ_SMLG01000017.1"/>
</dbReference>
<accession>A0A4R5F2H1</accession>
<comment type="similarity">
    <text evidence="1">Belongs to the bacterial sugar transferase family.</text>
</comment>
<reference evidence="4 5" key="1">
    <citation type="submission" date="2019-03" db="EMBL/GenBank/DDBJ databases">
        <title>Novel species of Flavobacterium.</title>
        <authorList>
            <person name="Liu Q."/>
            <person name="Xin Y.-H."/>
        </authorList>
    </citation>
    <scope>NUCLEOTIDE SEQUENCE [LARGE SCALE GENOMIC DNA]</scope>
    <source>
        <strain evidence="4 5">LB3P52</strain>
    </source>
</reference>
<dbReference type="Pfam" id="PF02397">
    <property type="entry name" value="Bac_transf"/>
    <property type="match status" value="1"/>
</dbReference>
<evidence type="ECO:0000256" key="2">
    <source>
        <dbReference type="SAM" id="Phobius"/>
    </source>
</evidence>
<evidence type="ECO:0000259" key="3">
    <source>
        <dbReference type="Pfam" id="PF02397"/>
    </source>
</evidence>
<feature type="domain" description="Bacterial sugar transferase" evidence="3">
    <location>
        <begin position="3"/>
        <end position="168"/>
    </location>
</feature>
<keyword evidence="2" id="KW-1133">Transmembrane helix</keyword>
<evidence type="ECO:0000313" key="5">
    <source>
        <dbReference type="Proteomes" id="UP000294814"/>
    </source>
</evidence>